<dbReference type="SUPFAM" id="SSF48695">
    <property type="entry name" value="Multiheme cytochromes"/>
    <property type="match status" value="1"/>
</dbReference>
<comment type="caution">
    <text evidence="4">The sequence shown here is derived from an EMBL/GenBank/DDBJ whole genome shotgun (WGS) entry which is preliminary data.</text>
</comment>
<keyword evidence="1 3" id="KW-0732">Signal</keyword>
<dbReference type="Proteomes" id="UP000706151">
    <property type="component" value="Unassembled WGS sequence"/>
</dbReference>
<dbReference type="EMBL" id="JADJOT010000011">
    <property type="protein sequence ID" value="MBK7955798.1"/>
    <property type="molecule type" value="Genomic_DNA"/>
</dbReference>
<keyword evidence="2" id="KW-1133">Transmembrane helix</keyword>
<feature type="transmembrane region" description="Helical" evidence="2">
    <location>
        <begin position="404"/>
        <end position="428"/>
    </location>
</feature>
<evidence type="ECO:0000313" key="5">
    <source>
        <dbReference type="Proteomes" id="UP000706151"/>
    </source>
</evidence>
<protein>
    <submittedName>
        <fullName evidence="4">Cytochrome C</fullName>
    </submittedName>
</protein>
<name>A0A935W6A1_9PROT</name>
<feature type="transmembrane region" description="Helical" evidence="2">
    <location>
        <begin position="641"/>
        <end position="662"/>
    </location>
</feature>
<evidence type="ECO:0000313" key="4">
    <source>
        <dbReference type="EMBL" id="MBK7955798.1"/>
    </source>
</evidence>
<evidence type="ECO:0000256" key="2">
    <source>
        <dbReference type="SAM" id="Phobius"/>
    </source>
</evidence>
<feature type="transmembrane region" description="Helical" evidence="2">
    <location>
        <begin position="555"/>
        <end position="581"/>
    </location>
</feature>
<keyword evidence="2" id="KW-0812">Transmembrane</keyword>
<dbReference type="InterPro" id="IPR036280">
    <property type="entry name" value="Multihaem_cyt_sf"/>
</dbReference>
<evidence type="ECO:0000256" key="3">
    <source>
        <dbReference type="SAM" id="SignalP"/>
    </source>
</evidence>
<gene>
    <name evidence="4" type="ORF">IPK02_18710</name>
</gene>
<feature type="transmembrane region" description="Helical" evidence="2">
    <location>
        <begin position="525"/>
        <end position="543"/>
    </location>
</feature>
<dbReference type="Gene3D" id="3.90.10.10">
    <property type="entry name" value="Cytochrome C3"/>
    <property type="match status" value="1"/>
</dbReference>
<accession>A0A935W6A1</accession>
<feature type="signal peptide" evidence="3">
    <location>
        <begin position="1"/>
        <end position="26"/>
    </location>
</feature>
<dbReference type="Gene3D" id="1.20.950.20">
    <property type="entry name" value="Transmembrane di-heme cytochromes, Chain C"/>
    <property type="match status" value="1"/>
</dbReference>
<dbReference type="InterPro" id="IPR051829">
    <property type="entry name" value="Multiheme_Cytochr_ET"/>
</dbReference>
<proteinExistence type="predicted"/>
<feature type="transmembrane region" description="Helical" evidence="2">
    <location>
        <begin position="345"/>
        <end position="366"/>
    </location>
</feature>
<dbReference type="Gene3D" id="1.10.1130.10">
    <property type="entry name" value="Flavocytochrome C3, Chain A"/>
    <property type="match status" value="1"/>
</dbReference>
<dbReference type="PANTHER" id="PTHR35038:SF6">
    <property type="entry name" value="SURFACE LOCALIZED DECAHEME CYTOCHROME C LIPOPROTEIN"/>
    <property type="match status" value="1"/>
</dbReference>
<evidence type="ECO:0000256" key="1">
    <source>
        <dbReference type="ARBA" id="ARBA00022729"/>
    </source>
</evidence>
<dbReference type="PANTHER" id="PTHR35038">
    <property type="entry name" value="DISSIMILATORY SULFITE REDUCTASE SIRA"/>
    <property type="match status" value="1"/>
</dbReference>
<dbReference type="GO" id="GO:0016491">
    <property type="term" value="F:oxidoreductase activity"/>
    <property type="evidence" value="ECO:0007669"/>
    <property type="project" value="TreeGrafter"/>
</dbReference>
<dbReference type="AlphaFoldDB" id="A0A935W6A1"/>
<reference evidence="4 5" key="1">
    <citation type="submission" date="2020-10" db="EMBL/GenBank/DDBJ databases">
        <title>Connecting structure to function with the recovery of over 1000 high-quality activated sludge metagenome-assembled genomes encoding full-length rRNA genes using long-read sequencing.</title>
        <authorList>
            <person name="Singleton C.M."/>
            <person name="Petriglieri F."/>
            <person name="Kristensen J.M."/>
            <person name="Kirkegaard R.H."/>
            <person name="Michaelsen T.Y."/>
            <person name="Andersen M.H."/>
            <person name="Karst S.M."/>
            <person name="Dueholm M.S."/>
            <person name="Nielsen P.H."/>
            <person name="Albertsen M."/>
        </authorList>
    </citation>
    <scope>NUCLEOTIDE SEQUENCE [LARGE SCALE GENOMIC DNA]</scope>
    <source>
        <strain evidence="4">Fred_18-Q3-R57-64_BAT3C.720</strain>
    </source>
</reference>
<feature type="chain" id="PRO_5037121176" evidence="3">
    <location>
        <begin position="27"/>
        <end position="665"/>
    </location>
</feature>
<sequence length="665" mass="74346">MQNKPAKWVALIALAAALGVIHIASASPGKLDNATCLNCHDGRKGKLESKTGAEPRDLHAVAPDKYARSVHAGMECVACHTDIRDNAETANAHQPDPGQAAAKVDCATCHQALWDTVRKENTTREKPRLGVIAENIEAYKTSLHARPNADDKTRPNASCEDCHSSHSFNLPTRGSARHGESHLSIPDTCGTKCHDEQMEAYVGSIHGKEVLEKHNFKSAVCTDCHNAHAVGNTSSNRVKLAITAECGSCHEESYATYKATYHGQINALGYAYTAKCFNCHGSHGVLAVKDPQSKVHPDNRMKTCRECHNGKKDLPDAPPGFATFQPHGHASDFKRYPEIWIANKIMTQLLVGTFAFFWLHTLLWFYREYRERQQRKSQPHVLVDALSEVPARLRGKHVQRFSRAWRIAHITFALSLMLLTLTGIPLFYPEAPWAAPLMSLLGGPRIAGTIHRINAVVFAGVFVWHLIYVTVKLARDWKNFQIFGANSLVPGLQDLKDIVAMFKWFVGKGPRPLFDRWTYWEKFDYWAPFWGVTIIGFSGLLMWVPHLTAQYLPGWAFNVAAIFHGEEAFLAVVFLFTVHFFNNHFRPDKFPLELVMFTGTITIEDLKQDHPLQYQRLLESGELEKHLVDAPSAPMLKASRVLGFTLIVMGLILLTLLGTGFVSSF</sequence>
<organism evidence="4 5">
    <name type="scientific">Candidatus Accumulibacter affinis</name>
    <dbReference type="NCBI Taxonomy" id="2954384"/>
    <lineage>
        <taxon>Bacteria</taxon>
        <taxon>Pseudomonadati</taxon>
        <taxon>Pseudomonadota</taxon>
        <taxon>Betaproteobacteria</taxon>
        <taxon>Candidatus Accumulibacter</taxon>
    </lineage>
</organism>
<keyword evidence="2" id="KW-0472">Membrane</keyword>
<feature type="transmembrane region" description="Helical" evidence="2">
    <location>
        <begin position="448"/>
        <end position="471"/>
    </location>
</feature>